<keyword evidence="4" id="KW-1185">Reference proteome</keyword>
<sequence>MMRKIKSKRRKVLNKLEDDCKATGIMPILLYAILLSVAPKKMTDDRKLFVTMPNGRWQLCVDLSYGHHRRTETAKGMKKKEKKKGGGIVSTGVKGGLKREEKWGKCCSHPVELIVGDLTPSPLLAGLSMNVRYSANIPD</sequence>
<name>A0AA40G0R8_9HYME</name>
<proteinExistence type="predicted"/>
<keyword evidence="2" id="KW-1133">Transmembrane helix</keyword>
<keyword evidence="2" id="KW-0472">Membrane</keyword>
<evidence type="ECO:0000256" key="2">
    <source>
        <dbReference type="SAM" id="Phobius"/>
    </source>
</evidence>
<dbReference type="Proteomes" id="UP001177670">
    <property type="component" value="Unassembled WGS sequence"/>
</dbReference>
<accession>A0AA40G0R8</accession>
<feature type="transmembrane region" description="Helical" evidence="2">
    <location>
        <begin position="20"/>
        <end position="38"/>
    </location>
</feature>
<gene>
    <name evidence="3" type="ORF">K0M31_020008</name>
</gene>
<reference evidence="3" key="1">
    <citation type="submission" date="2021-10" db="EMBL/GenBank/DDBJ databases">
        <title>Melipona bicolor Genome sequencing and assembly.</title>
        <authorList>
            <person name="Araujo N.S."/>
            <person name="Arias M.C."/>
        </authorList>
    </citation>
    <scope>NUCLEOTIDE SEQUENCE</scope>
    <source>
        <strain evidence="3">USP_2M_L1-L4_2017</strain>
        <tissue evidence="3">Whole body</tissue>
    </source>
</reference>
<organism evidence="3 4">
    <name type="scientific">Melipona bicolor</name>
    <dbReference type="NCBI Taxonomy" id="60889"/>
    <lineage>
        <taxon>Eukaryota</taxon>
        <taxon>Metazoa</taxon>
        <taxon>Ecdysozoa</taxon>
        <taxon>Arthropoda</taxon>
        <taxon>Hexapoda</taxon>
        <taxon>Insecta</taxon>
        <taxon>Pterygota</taxon>
        <taxon>Neoptera</taxon>
        <taxon>Endopterygota</taxon>
        <taxon>Hymenoptera</taxon>
        <taxon>Apocrita</taxon>
        <taxon>Aculeata</taxon>
        <taxon>Apoidea</taxon>
        <taxon>Anthophila</taxon>
        <taxon>Apidae</taxon>
        <taxon>Melipona</taxon>
    </lineage>
</organism>
<keyword evidence="2" id="KW-0812">Transmembrane</keyword>
<evidence type="ECO:0000313" key="4">
    <source>
        <dbReference type="Proteomes" id="UP001177670"/>
    </source>
</evidence>
<dbReference type="EMBL" id="JAHYIQ010000009">
    <property type="protein sequence ID" value="KAK1128870.1"/>
    <property type="molecule type" value="Genomic_DNA"/>
</dbReference>
<feature type="region of interest" description="Disordered" evidence="1">
    <location>
        <begin position="71"/>
        <end position="93"/>
    </location>
</feature>
<comment type="caution">
    <text evidence="3">The sequence shown here is derived from an EMBL/GenBank/DDBJ whole genome shotgun (WGS) entry which is preliminary data.</text>
</comment>
<feature type="compositionally biased region" description="Basic residues" evidence="1">
    <location>
        <begin position="71"/>
        <end position="85"/>
    </location>
</feature>
<evidence type="ECO:0000256" key="1">
    <source>
        <dbReference type="SAM" id="MobiDB-lite"/>
    </source>
</evidence>
<protein>
    <submittedName>
        <fullName evidence="3">Uncharacterized protein</fullName>
    </submittedName>
</protein>
<evidence type="ECO:0000313" key="3">
    <source>
        <dbReference type="EMBL" id="KAK1128870.1"/>
    </source>
</evidence>
<dbReference type="AlphaFoldDB" id="A0AA40G0R8"/>